<dbReference type="CDD" id="cd06261">
    <property type="entry name" value="TM_PBP2"/>
    <property type="match status" value="1"/>
</dbReference>
<dbReference type="KEGG" id="mes:Meso_2980"/>
<dbReference type="InterPro" id="IPR035906">
    <property type="entry name" value="MetI-like_sf"/>
</dbReference>
<dbReference type="HOGENOM" id="CLU_046113_7_2_5"/>
<dbReference type="GO" id="GO:0005886">
    <property type="term" value="C:plasma membrane"/>
    <property type="evidence" value="ECO:0007669"/>
    <property type="project" value="UniProtKB-SubCell"/>
</dbReference>
<dbReference type="InterPro" id="IPR051204">
    <property type="entry name" value="ABC_transp_perm/SBD"/>
</dbReference>
<dbReference type="SUPFAM" id="SSF161098">
    <property type="entry name" value="MetI-like"/>
    <property type="match status" value="1"/>
</dbReference>
<feature type="transmembrane region" description="Helical" evidence="6">
    <location>
        <begin position="147"/>
        <end position="170"/>
    </location>
</feature>
<dbReference type="PANTHER" id="PTHR30177">
    <property type="entry name" value="GLYCINE BETAINE/L-PROLINE TRANSPORT SYSTEM PERMEASE PROTEIN PROW"/>
    <property type="match status" value="1"/>
</dbReference>
<keyword evidence="5 6" id="KW-0472">Membrane</keyword>
<dbReference type="GO" id="GO:0031460">
    <property type="term" value="P:glycine betaine transport"/>
    <property type="evidence" value="ECO:0007669"/>
    <property type="project" value="TreeGrafter"/>
</dbReference>
<feature type="transmembrane region" description="Helical" evidence="6">
    <location>
        <begin position="20"/>
        <end position="40"/>
    </location>
</feature>
<feature type="transmembrane region" description="Helical" evidence="6">
    <location>
        <begin position="52"/>
        <end position="72"/>
    </location>
</feature>
<dbReference type="GO" id="GO:0055085">
    <property type="term" value="P:transmembrane transport"/>
    <property type="evidence" value="ECO:0007669"/>
    <property type="project" value="InterPro"/>
</dbReference>
<dbReference type="eggNOG" id="COG1174">
    <property type="taxonomic scope" value="Bacteria"/>
</dbReference>
<evidence type="ECO:0000256" key="2">
    <source>
        <dbReference type="ARBA" id="ARBA00022448"/>
    </source>
</evidence>
<evidence type="ECO:0000256" key="4">
    <source>
        <dbReference type="ARBA" id="ARBA00022989"/>
    </source>
</evidence>
<feature type="transmembrane region" description="Helical" evidence="6">
    <location>
        <begin position="182"/>
        <end position="201"/>
    </location>
</feature>
<dbReference type="AlphaFoldDB" id="Q11E23"/>
<organism evidence="8">
    <name type="scientific">Chelativorans sp. (strain BNC1)</name>
    <dbReference type="NCBI Taxonomy" id="266779"/>
    <lineage>
        <taxon>Bacteria</taxon>
        <taxon>Pseudomonadati</taxon>
        <taxon>Pseudomonadota</taxon>
        <taxon>Alphaproteobacteria</taxon>
        <taxon>Hyphomicrobiales</taxon>
        <taxon>Phyllobacteriaceae</taxon>
        <taxon>Chelativorans</taxon>
    </lineage>
</organism>
<keyword evidence="2 6" id="KW-0813">Transport</keyword>
<keyword evidence="3 6" id="KW-0812">Transmembrane</keyword>
<comment type="similarity">
    <text evidence="6">Belongs to the binding-protein-dependent transport system permease family.</text>
</comment>
<dbReference type="Pfam" id="PF00528">
    <property type="entry name" value="BPD_transp_1"/>
    <property type="match status" value="1"/>
</dbReference>
<evidence type="ECO:0000256" key="6">
    <source>
        <dbReference type="RuleBase" id="RU363032"/>
    </source>
</evidence>
<evidence type="ECO:0000256" key="3">
    <source>
        <dbReference type="ARBA" id="ARBA00022692"/>
    </source>
</evidence>
<dbReference type="PANTHER" id="PTHR30177:SF4">
    <property type="entry name" value="OSMOPROTECTANT IMPORT PERMEASE PROTEIN OSMW"/>
    <property type="match status" value="1"/>
</dbReference>
<evidence type="ECO:0000256" key="5">
    <source>
        <dbReference type="ARBA" id="ARBA00023136"/>
    </source>
</evidence>
<proteinExistence type="inferred from homology"/>
<dbReference type="EMBL" id="CP000390">
    <property type="protein sequence ID" value="ABG64352.1"/>
    <property type="molecule type" value="Genomic_DNA"/>
</dbReference>
<evidence type="ECO:0000259" key="7">
    <source>
        <dbReference type="PROSITE" id="PS50928"/>
    </source>
</evidence>
<protein>
    <submittedName>
        <fullName evidence="8">Binding-protein-dependent transport systems inner membrane component</fullName>
    </submittedName>
</protein>
<gene>
    <name evidence="8" type="ordered locus">Meso_2980</name>
</gene>
<dbReference type="Gene3D" id="1.10.3720.10">
    <property type="entry name" value="MetI-like"/>
    <property type="match status" value="1"/>
</dbReference>
<feature type="domain" description="ABC transmembrane type-1" evidence="7">
    <location>
        <begin position="21"/>
        <end position="200"/>
    </location>
</feature>
<accession>Q11E23</accession>
<keyword evidence="4 6" id="KW-1133">Transmembrane helix</keyword>
<reference evidence="8" key="1">
    <citation type="submission" date="2006-06" db="EMBL/GenBank/DDBJ databases">
        <title>Complete sequence of chromosome of Chelativorans sp. BNC1.</title>
        <authorList>
            <consortium name="US DOE Joint Genome Institute"/>
            <person name="Copeland A."/>
            <person name="Lucas S."/>
            <person name="Lapidus A."/>
            <person name="Barry K."/>
            <person name="Detter J.C."/>
            <person name="Glavina del Rio T."/>
            <person name="Hammon N."/>
            <person name="Israni S."/>
            <person name="Dalin E."/>
            <person name="Tice H."/>
            <person name="Pitluck S."/>
            <person name="Chertkov O."/>
            <person name="Brettin T."/>
            <person name="Bruce D."/>
            <person name="Han C."/>
            <person name="Tapia R."/>
            <person name="Gilna P."/>
            <person name="Schmutz J."/>
            <person name="Larimer F."/>
            <person name="Land M."/>
            <person name="Hauser L."/>
            <person name="Kyrpides N."/>
            <person name="Mikhailova N."/>
            <person name="Richardson P."/>
        </authorList>
    </citation>
    <scope>NUCLEOTIDE SEQUENCE</scope>
    <source>
        <strain evidence="8">BNC1</strain>
    </source>
</reference>
<dbReference type="InterPro" id="IPR000515">
    <property type="entry name" value="MetI-like"/>
</dbReference>
<sequence length="211" mass="21819">MIVIDAFGWIAGNLPTFFKAFYQHLFMSLVSLGIAAVIAIPTGFSVARSPRIAFFIINVAGAVRSIPSLAILSAALPILGIGIAPSIVALVVLAIPPLLLNTITGVREIDVSVLDAANGMGMGRQDILWQIEVPLATPAIITGVRTAAIQVIGGAALASFIGGGGLGDFINTGIAIMDLPRLLVGAIPIALLSICAEIGFGRLERALKTKR</sequence>
<evidence type="ECO:0000313" key="8">
    <source>
        <dbReference type="EMBL" id="ABG64352.1"/>
    </source>
</evidence>
<evidence type="ECO:0000256" key="1">
    <source>
        <dbReference type="ARBA" id="ARBA00004651"/>
    </source>
</evidence>
<dbReference type="STRING" id="266779.Meso_2980"/>
<dbReference type="PROSITE" id="PS50928">
    <property type="entry name" value="ABC_TM1"/>
    <property type="match status" value="1"/>
</dbReference>
<comment type="subcellular location">
    <subcellularLocation>
        <location evidence="1 6">Cell membrane</location>
        <topology evidence="1 6">Multi-pass membrane protein</topology>
    </subcellularLocation>
</comment>
<name>Q11E23_CHESB</name>
<dbReference type="OrthoDB" id="9801163at2"/>
<feature type="transmembrane region" description="Helical" evidence="6">
    <location>
        <begin position="78"/>
        <end position="100"/>
    </location>
</feature>